<evidence type="ECO:0000313" key="2">
    <source>
        <dbReference type="EMBL" id="KAF2817455.1"/>
    </source>
</evidence>
<dbReference type="OrthoDB" id="5386682at2759"/>
<reference evidence="4" key="2">
    <citation type="submission" date="2020-04" db="EMBL/GenBank/DDBJ databases">
        <authorList>
            <consortium name="NCBI Genome Project"/>
        </authorList>
    </citation>
    <scope>NUCLEOTIDE SEQUENCE</scope>
    <source>
        <strain evidence="4">CBS 304.34</strain>
    </source>
</reference>
<dbReference type="EMBL" id="MU003692">
    <property type="protein sequence ID" value="KAF2817455.1"/>
    <property type="molecule type" value="Genomic_DNA"/>
</dbReference>
<protein>
    <recommendedName>
        <fullName evidence="1">Heterokaryon incompatibility domain-containing protein</fullName>
    </recommendedName>
</protein>
<name>A0A6A6ZAX6_9PEZI</name>
<keyword evidence="3" id="KW-1185">Reference proteome</keyword>
<evidence type="ECO:0000259" key="1">
    <source>
        <dbReference type="Pfam" id="PF06985"/>
    </source>
</evidence>
<feature type="non-terminal residue" evidence="2">
    <location>
        <position position="144"/>
    </location>
</feature>
<gene>
    <name evidence="2 4" type="ORF">BDZ99DRAFT_373324</name>
</gene>
<dbReference type="InterPro" id="IPR052895">
    <property type="entry name" value="HetReg/Transcr_Mod"/>
</dbReference>
<reference evidence="4" key="3">
    <citation type="submission" date="2025-04" db="UniProtKB">
        <authorList>
            <consortium name="RefSeq"/>
        </authorList>
    </citation>
    <scope>IDENTIFICATION</scope>
    <source>
        <strain evidence="4">CBS 304.34</strain>
    </source>
</reference>
<reference evidence="2 4" key="1">
    <citation type="journal article" date="2020" name="Stud. Mycol.">
        <title>101 Dothideomycetes genomes: a test case for predicting lifestyles and emergence of pathogens.</title>
        <authorList>
            <person name="Haridas S."/>
            <person name="Albert R."/>
            <person name="Binder M."/>
            <person name="Bloem J."/>
            <person name="Labutti K."/>
            <person name="Salamov A."/>
            <person name="Andreopoulos B."/>
            <person name="Baker S."/>
            <person name="Barry K."/>
            <person name="Bills G."/>
            <person name="Bluhm B."/>
            <person name="Cannon C."/>
            <person name="Castanera R."/>
            <person name="Culley D."/>
            <person name="Daum C."/>
            <person name="Ezra D."/>
            <person name="Gonzalez J."/>
            <person name="Henrissat B."/>
            <person name="Kuo A."/>
            <person name="Liang C."/>
            <person name="Lipzen A."/>
            <person name="Lutzoni F."/>
            <person name="Magnuson J."/>
            <person name="Mondo S."/>
            <person name="Nolan M."/>
            <person name="Ohm R."/>
            <person name="Pangilinan J."/>
            <person name="Park H.-J."/>
            <person name="Ramirez L."/>
            <person name="Alfaro M."/>
            <person name="Sun H."/>
            <person name="Tritt A."/>
            <person name="Yoshinaga Y."/>
            <person name="Zwiers L.-H."/>
            <person name="Turgeon B."/>
            <person name="Goodwin S."/>
            <person name="Spatafora J."/>
            <person name="Crous P."/>
            <person name="Grigoriev I."/>
        </authorList>
    </citation>
    <scope>NUCLEOTIDE SEQUENCE</scope>
    <source>
        <strain evidence="2 4">CBS 304.34</strain>
    </source>
</reference>
<dbReference type="PANTHER" id="PTHR24148:SF73">
    <property type="entry name" value="HET DOMAIN PROTEIN (AFU_ORTHOLOGUE AFUA_8G01020)"/>
    <property type="match status" value="1"/>
</dbReference>
<dbReference type="GeneID" id="54455754"/>
<organism evidence="2">
    <name type="scientific">Mytilinidion resinicola</name>
    <dbReference type="NCBI Taxonomy" id="574789"/>
    <lineage>
        <taxon>Eukaryota</taxon>
        <taxon>Fungi</taxon>
        <taxon>Dikarya</taxon>
        <taxon>Ascomycota</taxon>
        <taxon>Pezizomycotina</taxon>
        <taxon>Dothideomycetes</taxon>
        <taxon>Pleosporomycetidae</taxon>
        <taxon>Mytilinidiales</taxon>
        <taxon>Mytilinidiaceae</taxon>
        <taxon>Mytilinidion</taxon>
    </lineage>
</organism>
<proteinExistence type="predicted"/>
<dbReference type="PANTHER" id="PTHR24148">
    <property type="entry name" value="ANKYRIN REPEAT DOMAIN-CONTAINING PROTEIN 39 HOMOLOG-RELATED"/>
    <property type="match status" value="1"/>
</dbReference>
<dbReference type="AlphaFoldDB" id="A0A6A6ZAX6"/>
<evidence type="ECO:0000313" key="4">
    <source>
        <dbReference type="RefSeq" id="XP_033584419.1"/>
    </source>
</evidence>
<dbReference type="InterPro" id="IPR010730">
    <property type="entry name" value="HET"/>
</dbReference>
<dbReference type="Pfam" id="PF06985">
    <property type="entry name" value="HET"/>
    <property type="match status" value="1"/>
</dbReference>
<dbReference type="RefSeq" id="XP_033584419.1">
    <property type="nucleotide sequence ID" value="XM_033714861.1"/>
</dbReference>
<sequence length="144" mass="16430">MISGTSPRPHLTASDQYPPLKPKGEIRVLSVIEPQSHRYELISINYAQSAPPPYVALSYAWGEHDSALGFPTRNKIWINGKPYEIRSNLFAFLAQWGPSLNQKNIYLWADAVCIDQDNLEERESQVAQMREIFTRAKAVWAWLG</sequence>
<feature type="domain" description="Heterokaryon incompatibility" evidence="1">
    <location>
        <begin position="54"/>
        <end position="144"/>
    </location>
</feature>
<accession>A0A6A6ZAX6</accession>
<evidence type="ECO:0000313" key="3">
    <source>
        <dbReference type="Proteomes" id="UP000504636"/>
    </source>
</evidence>
<dbReference type="Proteomes" id="UP000504636">
    <property type="component" value="Unplaced"/>
</dbReference>